<dbReference type="EMBL" id="JAWDGP010001864">
    <property type="protein sequence ID" value="KAK3787473.1"/>
    <property type="molecule type" value="Genomic_DNA"/>
</dbReference>
<reference evidence="1" key="1">
    <citation type="journal article" date="2023" name="G3 (Bethesda)">
        <title>A reference genome for the long-term kleptoplast-retaining sea slug Elysia crispata morphotype clarki.</title>
        <authorList>
            <person name="Eastman K.E."/>
            <person name="Pendleton A.L."/>
            <person name="Shaikh M.A."/>
            <person name="Suttiyut T."/>
            <person name="Ogas R."/>
            <person name="Tomko P."/>
            <person name="Gavelis G."/>
            <person name="Widhalm J.R."/>
            <person name="Wisecaver J.H."/>
        </authorList>
    </citation>
    <scope>NUCLEOTIDE SEQUENCE</scope>
    <source>
        <strain evidence="1">ECLA1</strain>
    </source>
</reference>
<gene>
    <name evidence="1" type="ORF">RRG08_025736</name>
</gene>
<sequence length="78" mass="8848">MTRLVENPQSPRQRITRESAESCVTGCRLVCMSKRQSCAVDLSLVRDHSSVGRVYSFYTSGQDNLAPSLITQHYRTLR</sequence>
<evidence type="ECO:0000313" key="1">
    <source>
        <dbReference type="EMBL" id="KAK3787473.1"/>
    </source>
</evidence>
<organism evidence="1 2">
    <name type="scientific">Elysia crispata</name>
    <name type="common">lettuce slug</name>
    <dbReference type="NCBI Taxonomy" id="231223"/>
    <lineage>
        <taxon>Eukaryota</taxon>
        <taxon>Metazoa</taxon>
        <taxon>Spiralia</taxon>
        <taxon>Lophotrochozoa</taxon>
        <taxon>Mollusca</taxon>
        <taxon>Gastropoda</taxon>
        <taxon>Heterobranchia</taxon>
        <taxon>Euthyneura</taxon>
        <taxon>Panpulmonata</taxon>
        <taxon>Sacoglossa</taxon>
        <taxon>Placobranchoidea</taxon>
        <taxon>Plakobranchidae</taxon>
        <taxon>Elysia</taxon>
    </lineage>
</organism>
<protein>
    <submittedName>
        <fullName evidence="1">Uncharacterized protein</fullName>
    </submittedName>
</protein>
<dbReference type="Proteomes" id="UP001283361">
    <property type="component" value="Unassembled WGS sequence"/>
</dbReference>
<accession>A0AAE1AH26</accession>
<dbReference type="AlphaFoldDB" id="A0AAE1AH26"/>
<name>A0AAE1AH26_9GAST</name>
<keyword evidence="2" id="KW-1185">Reference proteome</keyword>
<proteinExistence type="predicted"/>
<evidence type="ECO:0000313" key="2">
    <source>
        <dbReference type="Proteomes" id="UP001283361"/>
    </source>
</evidence>
<comment type="caution">
    <text evidence="1">The sequence shown here is derived from an EMBL/GenBank/DDBJ whole genome shotgun (WGS) entry which is preliminary data.</text>
</comment>